<evidence type="ECO:0000313" key="2">
    <source>
        <dbReference type="EMBL" id="KAF2247983.1"/>
    </source>
</evidence>
<dbReference type="GeneID" id="54576051"/>
<feature type="transmembrane region" description="Helical" evidence="1">
    <location>
        <begin position="206"/>
        <end position="229"/>
    </location>
</feature>
<feature type="non-terminal residue" evidence="2">
    <location>
        <position position="247"/>
    </location>
</feature>
<gene>
    <name evidence="2" type="ORF">BU26DRAFT_393026</name>
</gene>
<dbReference type="AlphaFoldDB" id="A0A6A6IEP3"/>
<dbReference type="RefSeq" id="XP_033682987.1">
    <property type="nucleotide sequence ID" value="XM_033822721.1"/>
</dbReference>
<sequence length="247" mass="28041">NIHLLPKTFFMLLYGLLIRIATLPYYRIYQFNAIGPLKRIATLATESQESPKLLRAISRWRARKLTELQFISISCAILAAAVIGAFSWITIEEAYWLTHGFWHGSLVLSILGILLSASQATVLHILGPLPSPAKTSRYHNAIQRYVPILLSRTSDGWKPRMKMVFTWQCPMMFMAYSVCAFLAGLTILVCTPLIRREGAWNAGCNIAVMYLTVSAIAGTMFVFCSYWVYYYVDLDFETTGEEEELED</sequence>
<dbReference type="EMBL" id="ML987196">
    <property type="protein sequence ID" value="KAF2247983.1"/>
    <property type="molecule type" value="Genomic_DNA"/>
</dbReference>
<dbReference type="OrthoDB" id="630895at2759"/>
<protein>
    <submittedName>
        <fullName evidence="2">Uncharacterized protein</fullName>
    </submittedName>
</protein>
<organism evidence="2 3">
    <name type="scientific">Trematosphaeria pertusa</name>
    <dbReference type="NCBI Taxonomy" id="390896"/>
    <lineage>
        <taxon>Eukaryota</taxon>
        <taxon>Fungi</taxon>
        <taxon>Dikarya</taxon>
        <taxon>Ascomycota</taxon>
        <taxon>Pezizomycotina</taxon>
        <taxon>Dothideomycetes</taxon>
        <taxon>Pleosporomycetidae</taxon>
        <taxon>Pleosporales</taxon>
        <taxon>Massarineae</taxon>
        <taxon>Trematosphaeriaceae</taxon>
        <taxon>Trematosphaeria</taxon>
    </lineage>
</organism>
<keyword evidence="1" id="KW-0472">Membrane</keyword>
<keyword evidence="1" id="KW-0812">Transmembrane</keyword>
<evidence type="ECO:0000256" key="1">
    <source>
        <dbReference type="SAM" id="Phobius"/>
    </source>
</evidence>
<keyword evidence="3" id="KW-1185">Reference proteome</keyword>
<feature type="transmembrane region" description="Helical" evidence="1">
    <location>
        <begin position="68"/>
        <end position="89"/>
    </location>
</feature>
<keyword evidence="1" id="KW-1133">Transmembrane helix</keyword>
<evidence type="ECO:0000313" key="3">
    <source>
        <dbReference type="Proteomes" id="UP000800094"/>
    </source>
</evidence>
<dbReference type="Proteomes" id="UP000800094">
    <property type="component" value="Unassembled WGS sequence"/>
</dbReference>
<feature type="transmembrane region" description="Helical" evidence="1">
    <location>
        <begin position="12"/>
        <end position="29"/>
    </location>
</feature>
<reference evidence="2" key="1">
    <citation type="journal article" date="2020" name="Stud. Mycol.">
        <title>101 Dothideomycetes genomes: a test case for predicting lifestyles and emergence of pathogens.</title>
        <authorList>
            <person name="Haridas S."/>
            <person name="Albert R."/>
            <person name="Binder M."/>
            <person name="Bloem J."/>
            <person name="Labutti K."/>
            <person name="Salamov A."/>
            <person name="Andreopoulos B."/>
            <person name="Baker S."/>
            <person name="Barry K."/>
            <person name="Bills G."/>
            <person name="Bluhm B."/>
            <person name="Cannon C."/>
            <person name="Castanera R."/>
            <person name="Culley D."/>
            <person name="Daum C."/>
            <person name="Ezra D."/>
            <person name="Gonzalez J."/>
            <person name="Henrissat B."/>
            <person name="Kuo A."/>
            <person name="Liang C."/>
            <person name="Lipzen A."/>
            <person name="Lutzoni F."/>
            <person name="Magnuson J."/>
            <person name="Mondo S."/>
            <person name="Nolan M."/>
            <person name="Ohm R."/>
            <person name="Pangilinan J."/>
            <person name="Park H.-J."/>
            <person name="Ramirez L."/>
            <person name="Alfaro M."/>
            <person name="Sun H."/>
            <person name="Tritt A."/>
            <person name="Yoshinaga Y."/>
            <person name="Zwiers L.-H."/>
            <person name="Turgeon B."/>
            <person name="Goodwin S."/>
            <person name="Spatafora J."/>
            <person name="Crous P."/>
            <person name="Grigoriev I."/>
        </authorList>
    </citation>
    <scope>NUCLEOTIDE SEQUENCE</scope>
    <source>
        <strain evidence="2">CBS 122368</strain>
    </source>
</reference>
<feature type="non-terminal residue" evidence="2">
    <location>
        <position position="1"/>
    </location>
</feature>
<name>A0A6A6IEP3_9PLEO</name>
<accession>A0A6A6IEP3</accession>
<proteinExistence type="predicted"/>
<feature type="transmembrane region" description="Helical" evidence="1">
    <location>
        <begin position="171"/>
        <end position="194"/>
    </location>
</feature>